<keyword evidence="1" id="KW-1133">Transmembrane helix</keyword>
<protein>
    <submittedName>
        <fullName evidence="2">Uncharacterized protein</fullName>
    </submittedName>
</protein>
<keyword evidence="1" id="KW-0812">Transmembrane</keyword>
<comment type="caution">
    <text evidence="2">The sequence shown here is derived from an EMBL/GenBank/DDBJ whole genome shotgun (WGS) entry which is preliminary data.</text>
</comment>
<sequence length="95" mass="10683">MLSPDDPFNYTSRHWPCLICIVIWAYPASTFNNDLRIAERKRRLPTQSAGPSCQDIDTFVKLAEGGFNRTSLSSCVAASQYSMVTRILYPSSMLC</sequence>
<gene>
    <name evidence="2" type="ORF">BDP27DRAFT_1317922</name>
</gene>
<evidence type="ECO:0000313" key="2">
    <source>
        <dbReference type="EMBL" id="KAF9074053.1"/>
    </source>
</evidence>
<organism evidence="2 3">
    <name type="scientific">Rhodocollybia butyracea</name>
    <dbReference type="NCBI Taxonomy" id="206335"/>
    <lineage>
        <taxon>Eukaryota</taxon>
        <taxon>Fungi</taxon>
        <taxon>Dikarya</taxon>
        <taxon>Basidiomycota</taxon>
        <taxon>Agaricomycotina</taxon>
        <taxon>Agaricomycetes</taxon>
        <taxon>Agaricomycetidae</taxon>
        <taxon>Agaricales</taxon>
        <taxon>Marasmiineae</taxon>
        <taxon>Omphalotaceae</taxon>
        <taxon>Rhodocollybia</taxon>
    </lineage>
</organism>
<evidence type="ECO:0000313" key="3">
    <source>
        <dbReference type="Proteomes" id="UP000772434"/>
    </source>
</evidence>
<dbReference type="AlphaFoldDB" id="A0A9P5Q3J9"/>
<reference evidence="2" key="1">
    <citation type="submission" date="2020-11" db="EMBL/GenBank/DDBJ databases">
        <authorList>
            <consortium name="DOE Joint Genome Institute"/>
            <person name="Ahrendt S."/>
            <person name="Riley R."/>
            <person name="Andreopoulos W."/>
            <person name="Labutti K."/>
            <person name="Pangilinan J."/>
            <person name="Ruiz-Duenas F.J."/>
            <person name="Barrasa J.M."/>
            <person name="Sanchez-Garcia M."/>
            <person name="Camarero S."/>
            <person name="Miyauchi S."/>
            <person name="Serrano A."/>
            <person name="Linde D."/>
            <person name="Babiker R."/>
            <person name="Drula E."/>
            <person name="Ayuso-Fernandez I."/>
            <person name="Pacheco R."/>
            <person name="Padilla G."/>
            <person name="Ferreira P."/>
            <person name="Barriuso J."/>
            <person name="Kellner H."/>
            <person name="Castanera R."/>
            <person name="Alfaro M."/>
            <person name="Ramirez L."/>
            <person name="Pisabarro A.G."/>
            <person name="Kuo A."/>
            <person name="Tritt A."/>
            <person name="Lipzen A."/>
            <person name="He G."/>
            <person name="Yan M."/>
            <person name="Ng V."/>
            <person name="Cullen D."/>
            <person name="Martin F."/>
            <person name="Rosso M.-N."/>
            <person name="Henrissat B."/>
            <person name="Hibbett D."/>
            <person name="Martinez A.T."/>
            <person name="Grigoriev I.V."/>
        </authorList>
    </citation>
    <scope>NUCLEOTIDE SEQUENCE</scope>
    <source>
        <strain evidence="2">AH 40177</strain>
    </source>
</reference>
<dbReference type="Proteomes" id="UP000772434">
    <property type="component" value="Unassembled WGS sequence"/>
</dbReference>
<keyword evidence="1" id="KW-0472">Membrane</keyword>
<name>A0A9P5Q3J9_9AGAR</name>
<dbReference type="EMBL" id="JADNRY010000015">
    <property type="protein sequence ID" value="KAF9074053.1"/>
    <property type="molecule type" value="Genomic_DNA"/>
</dbReference>
<proteinExistence type="predicted"/>
<evidence type="ECO:0000256" key="1">
    <source>
        <dbReference type="SAM" id="Phobius"/>
    </source>
</evidence>
<accession>A0A9P5Q3J9</accession>
<dbReference type="OrthoDB" id="2831558at2759"/>
<keyword evidence="3" id="KW-1185">Reference proteome</keyword>
<feature type="transmembrane region" description="Helical" evidence="1">
    <location>
        <begin position="12"/>
        <end position="33"/>
    </location>
</feature>